<protein>
    <recommendedName>
        <fullName evidence="3">Methyltransferase type 11 domain-containing protein</fullName>
    </recommendedName>
</protein>
<sequence length="185" mass="20610">MTSSSCAICGAKVSPAPRTSCYRCIFCGFKQQPTTSETSSDPYQSLFTSFKDLPALSALQKTPTIALHGLDPAEIDTLPSDGNVAFTALVAESRDNAAIWADMVLPYVPDLSAFFREKFDQLRPGGLLYLSAPVQRPFLRPAPLPGQINFFQPKNIMFLLEQRGFKMAWRKNRFSPTLRIIARRD</sequence>
<keyword evidence="2" id="KW-1185">Reference proteome</keyword>
<dbReference type="RefSeq" id="WP_099471578.1">
    <property type="nucleotide sequence ID" value="NZ_CP041025.1"/>
</dbReference>
<dbReference type="EMBL" id="PDEM01000009">
    <property type="protein sequence ID" value="PHZ85994.1"/>
    <property type="molecule type" value="Genomic_DNA"/>
</dbReference>
<dbReference type="OrthoDB" id="3182597at2"/>
<name>A0A2G4YUI1_9PROT</name>
<evidence type="ECO:0008006" key="3">
    <source>
        <dbReference type="Google" id="ProtNLM"/>
    </source>
</evidence>
<dbReference type="InterPro" id="IPR029063">
    <property type="entry name" value="SAM-dependent_MTases_sf"/>
</dbReference>
<evidence type="ECO:0000313" key="1">
    <source>
        <dbReference type="EMBL" id="PHZ85994.1"/>
    </source>
</evidence>
<dbReference type="Proteomes" id="UP000229730">
    <property type="component" value="Unassembled WGS sequence"/>
</dbReference>
<dbReference type="InParanoid" id="A0A2G4YUI1"/>
<organism evidence="1 2">
    <name type="scientific">Paremcibacter congregatus</name>
    <dbReference type="NCBI Taxonomy" id="2043170"/>
    <lineage>
        <taxon>Bacteria</taxon>
        <taxon>Pseudomonadati</taxon>
        <taxon>Pseudomonadota</taxon>
        <taxon>Alphaproteobacteria</taxon>
        <taxon>Emcibacterales</taxon>
        <taxon>Emcibacteraceae</taxon>
        <taxon>Paremcibacter</taxon>
    </lineage>
</organism>
<dbReference type="Gene3D" id="3.40.50.150">
    <property type="entry name" value="Vaccinia Virus protein VP39"/>
    <property type="match status" value="1"/>
</dbReference>
<dbReference type="SUPFAM" id="SSF53335">
    <property type="entry name" value="S-adenosyl-L-methionine-dependent methyltransferases"/>
    <property type="match status" value="1"/>
</dbReference>
<proteinExistence type="predicted"/>
<dbReference type="AlphaFoldDB" id="A0A2G4YUI1"/>
<accession>A0A2G4YUI1</accession>
<gene>
    <name evidence="1" type="ORF">CRD36_04800</name>
</gene>
<evidence type="ECO:0000313" key="2">
    <source>
        <dbReference type="Proteomes" id="UP000229730"/>
    </source>
</evidence>
<comment type="caution">
    <text evidence="1">The sequence shown here is derived from an EMBL/GenBank/DDBJ whole genome shotgun (WGS) entry which is preliminary data.</text>
</comment>
<reference evidence="1 2" key="1">
    <citation type="submission" date="2017-10" db="EMBL/GenBank/DDBJ databases">
        <title>Frigbacter circumglobatus gen. nov. sp. nov., isolated from sediment cultured in situ.</title>
        <authorList>
            <person name="Zhao Z."/>
        </authorList>
    </citation>
    <scope>NUCLEOTIDE SEQUENCE [LARGE SCALE GENOMIC DNA]</scope>
    <source>
        <strain evidence="1 2">ZYL</strain>
    </source>
</reference>